<feature type="compositionally biased region" description="Polar residues" evidence="1">
    <location>
        <begin position="278"/>
        <end position="298"/>
    </location>
</feature>
<reference evidence="4 5" key="1">
    <citation type="submission" date="2019-01" db="EMBL/GenBank/DDBJ databases">
        <title>A draft genome assembly of the solar-powered sea slug Elysia chlorotica.</title>
        <authorList>
            <person name="Cai H."/>
            <person name="Li Q."/>
            <person name="Fang X."/>
            <person name="Li J."/>
            <person name="Curtis N.E."/>
            <person name="Altenburger A."/>
            <person name="Shibata T."/>
            <person name="Feng M."/>
            <person name="Maeda T."/>
            <person name="Schwartz J.A."/>
            <person name="Shigenobu S."/>
            <person name="Lundholm N."/>
            <person name="Nishiyama T."/>
            <person name="Yang H."/>
            <person name="Hasebe M."/>
            <person name="Li S."/>
            <person name="Pierce S.K."/>
            <person name="Wang J."/>
        </authorList>
    </citation>
    <scope>NUCLEOTIDE SEQUENCE [LARGE SCALE GENOMIC DNA]</scope>
    <source>
        <strain evidence="4">EC2010</strain>
        <tissue evidence="4">Whole organism of an adult</tissue>
    </source>
</reference>
<feature type="compositionally biased region" description="Low complexity" evidence="1">
    <location>
        <begin position="137"/>
        <end position="152"/>
    </location>
</feature>
<feature type="signal peptide" evidence="3">
    <location>
        <begin position="1"/>
        <end position="30"/>
    </location>
</feature>
<feature type="region of interest" description="Disordered" evidence="1">
    <location>
        <begin position="457"/>
        <end position="484"/>
    </location>
</feature>
<keyword evidence="2" id="KW-0812">Transmembrane</keyword>
<dbReference type="Proteomes" id="UP000271974">
    <property type="component" value="Unassembled WGS sequence"/>
</dbReference>
<keyword evidence="2" id="KW-0472">Membrane</keyword>
<feature type="region of interest" description="Disordered" evidence="1">
    <location>
        <begin position="400"/>
        <end position="441"/>
    </location>
</feature>
<accession>A0A433T5V5</accession>
<feature type="compositionally biased region" description="Polar residues" evidence="1">
    <location>
        <begin position="327"/>
        <end position="336"/>
    </location>
</feature>
<gene>
    <name evidence="4" type="ORF">EGW08_015311</name>
</gene>
<evidence type="ECO:0008006" key="6">
    <source>
        <dbReference type="Google" id="ProtNLM"/>
    </source>
</evidence>
<sequence length="544" mass="60075">MAARPKFCTVFLLALLTNIMPLPSLQDSLARRDSRLTVRVHKDKLESTPEIVCENHAGGMRTKYFYFKDGLGGCEYLSGKLYEAGTGSVYDRIQDSCNGRTSCSFEDIDDSEDFLNCTLDIYITCMGEDISKKKITSESIPSSPKPTPTVTSNERKWEIKEKTPKTTTPPPQATTEKKTPSKTVNGDDGEEDDNSKDDLNMVSMILLIAIIVAVIAFIALFVIIVLCGLFVCGWSPRFDRWNNARRQKTQHPLQQHNRETRLDQYVYVDDDALISVSQASPAQTSPMSVVQPDNSQVKWRTPDVCHVTQRSQSPTGDDDDYAEIAENETNGPSPGSNVVEKPSPLASPKPGPTAYPKVLPSDYPKGSFYQNHKSFKQPLNQRFPVLPSSPKAEPVEYTLPIPKSQRPLSKSQSNSTDSTSGVTTQEHLGNSEGKDLTRKLSHNVKVVPAPIFLSRPLNSSKKEARSKQKVPSVRRASLPRHSKLMEGDTDIELWACADQASRGNQATSQPSLAKDITHAQSSTQLYSCLGNHKAVPVVGNIYNG</sequence>
<feature type="compositionally biased region" description="Basic and acidic residues" evidence="1">
    <location>
        <begin position="153"/>
        <end position="164"/>
    </location>
</feature>
<evidence type="ECO:0000256" key="1">
    <source>
        <dbReference type="SAM" id="MobiDB-lite"/>
    </source>
</evidence>
<feature type="compositionally biased region" description="Low complexity" evidence="1">
    <location>
        <begin position="409"/>
        <end position="420"/>
    </location>
</feature>
<dbReference type="AlphaFoldDB" id="A0A433T5V5"/>
<keyword evidence="3" id="KW-0732">Signal</keyword>
<feature type="region of interest" description="Disordered" evidence="1">
    <location>
        <begin position="278"/>
        <end position="359"/>
    </location>
</feature>
<evidence type="ECO:0000256" key="2">
    <source>
        <dbReference type="SAM" id="Phobius"/>
    </source>
</evidence>
<feature type="chain" id="PRO_5019180679" description="SUEL-type lectin domain-containing protein" evidence="3">
    <location>
        <begin position="31"/>
        <end position="544"/>
    </location>
</feature>
<dbReference type="OrthoDB" id="10626025at2759"/>
<feature type="compositionally biased region" description="Acidic residues" evidence="1">
    <location>
        <begin position="316"/>
        <end position="326"/>
    </location>
</feature>
<organism evidence="4 5">
    <name type="scientific">Elysia chlorotica</name>
    <name type="common">Eastern emerald elysia</name>
    <name type="synonym">Sea slug</name>
    <dbReference type="NCBI Taxonomy" id="188477"/>
    <lineage>
        <taxon>Eukaryota</taxon>
        <taxon>Metazoa</taxon>
        <taxon>Spiralia</taxon>
        <taxon>Lophotrochozoa</taxon>
        <taxon>Mollusca</taxon>
        <taxon>Gastropoda</taxon>
        <taxon>Heterobranchia</taxon>
        <taxon>Euthyneura</taxon>
        <taxon>Panpulmonata</taxon>
        <taxon>Sacoglossa</taxon>
        <taxon>Placobranchoidea</taxon>
        <taxon>Plakobranchidae</taxon>
        <taxon>Elysia</taxon>
    </lineage>
</organism>
<comment type="caution">
    <text evidence="4">The sequence shown here is derived from an EMBL/GenBank/DDBJ whole genome shotgun (WGS) entry which is preliminary data.</text>
</comment>
<evidence type="ECO:0000313" key="4">
    <source>
        <dbReference type="EMBL" id="RUS76938.1"/>
    </source>
</evidence>
<name>A0A433T5V5_ELYCH</name>
<evidence type="ECO:0000313" key="5">
    <source>
        <dbReference type="Proteomes" id="UP000271974"/>
    </source>
</evidence>
<feature type="region of interest" description="Disordered" evidence="1">
    <location>
        <begin position="136"/>
        <end position="196"/>
    </location>
</feature>
<proteinExistence type="predicted"/>
<evidence type="ECO:0000256" key="3">
    <source>
        <dbReference type="SAM" id="SignalP"/>
    </source>
</evidence>
<feature type="transmembrane region" description="Helical" evidence="2">
    <location>
        <begin position="204"/>
        <end position="232"/>
    </location>
</feature>
<protein>
    <recommendedName>
        <fullName evidence="6">SUEL-type lectin domain-containing protein</fullName>
    </recommendedName>
</protein>
<dbReference type="EMBL" id="RQTK01000623">
    <property type="protein sequence ID" value="RUS76938.1"/>
    <property type="molecule type" value="Genomic_DNA"/>
</dbReference>
<keyword evidence="5" id="KW-1185">Reference proteome</keyword>
<keyword evidence="2" id="KW-1133">Transmembrane helix</keyword>